<dbReference type="Gene3D" id="3.90.640.90">
    <property type="entry name" value="Anti-proliferative protein, N-terminal domain"/>
    <property type="match status" value="1"/>
</dbReference>
<feature type="compositionally biased region" description="Polar residues" evidence="2">
    <location>
        <begin position="411"/>
        <end position="423"/>
    </location>
</feature>
<evidence type="ECO:0000259" key="3">
    <source>
        <dbReference type="SMART" id="SM00099"/>
    </source>
</evidence>
<keyword evidence="5" id="KW-1185">Reference proteome</keyword>
<dbReference type="EMBL" id="CAJNOC010000456">
    <property type="protein sequence ID" value="CAF0763763.1"/>
    <property type="molecule type" value="Genomic_DNA"/>
</dbReference>
<proteinExistence type="inferred from homology"/>
<dbReference type="PANTHER" id="PTHR22978">
    <property type="entry name" value="B-CELL TRANSLOCATION GENE"/>
    <property type="match status" value="1"/>
</dbReference>
<accession>A0A813Q9B2</accession>
<name>A0A813Q9B2_9BILA</name>
<evidence type="ECO:0000256" key="2">
    <source>
        <dbReference type="SAM" id="MobiDB-lite"/>
    </source>
</evidence>
<comment type="similarity">
    <text evidence="1">Belongs to the BTG family.</text>
</comment>
<dbReference type="InterPro" id="IPR033332">
    <property type="entry name" value="BTG"/>
</dbReference>
<sequence>MKEEIEKGVTFLRQFLAKYGQLNPSEIDLFASKLSEILEKRYMNHWYESNPMKGQAFRCLRLKKSEKYVDPTIEAILNEMNLSLNQLGLPNDFTLWIDPGEVSVRFGDSVGYTYTIAKLTKNSPPETTNSEKIFDDNLTAFIRQNSSNNQSDVNEVSFNLSEMSLNDIVQSNLPIEKRTISPPLPQKRNNSSNMPINNLTQNRLSFNDSSCYFSSSSSSCASSFGSEDYSHWFNNNSELFQTDKENNLSLLNFDFNSINFNSETSSERSDTPNSCVTNSSYFSNFNNFAFDGLLFPSESLDSSVSSVTTITPESDVQTPKKVSDSEEEKIKKSPKVKKEAKNDQSYCGYVESFPYYYKLNRLYNALAVQKMQTERLRKAGLLSPANMNNPVAVAQAIAAYNAINPLATSPGSTTPNHFGSSSPPGIKPKQKNYKNYKKYHQYQTQSQQQQQQQQHQQNQQQQSPISTSQLQQQAQTKFY</sequence>
<dbReference type="OrthoDB" id="19928at2759"/>
<dbReference type="AlphaFoldDB" id="A0A813Q9B2"/>
<evidence type="ECO:0000313" key="4">
    <source>
        <dbReference type="EMBL" id="CAF0763763.1"/>
    </source>
</evidence>
<feature type="region of interest" description="Disordered" evidence="2">
    <location>
        <begin position="411"/>
        <end position="479"/>
    </location>
</feature>
<reference evidence="4" key="1">
    <citation type="submission" date="2021-02" db="EMBL/GenBank/DDBJ databases">
        <authorList>
            <person name="Nowell W R."/>
        </authorList>
    </citation>
    <scope>NUCLEOTIDE SEQUENCE</scope>
    <source>
        <strain evidence="4">Ploen Becks lab</strain>
    </source>
</reference>
<evidence type="ECO:0000256" key="1">
    <source>
        <dbReference type="ARBA" id="ARBA00007989"/>
    </source>
</evidence>
<dbReference type="PANTHER" id="PTHR22978:SF44">
    <property type="entry name" value="PROTEIN BTG3-LIKE PROTEIN"/>
    <property type="match status" value="1"/>
</dbReference>
<dbReference type="InterPro" id="IPR002087">
    <property type="entry name" value="Anti_prolifrtn"/>
</dbReference>
<dbReference type="InterPro" id="IPR036054">
    <property type="entry name" value="BTG-like_sf"/>
</dbReference>
<feature type="region of interest" description="Disordered" evidence="2">
    <location>
        <begin position="307"/>
        <end position="337"/>
    </location>
</feature>
<organism evidence="4 5">
    <name type="scientific">Brachionus calyciflorus</name>
    <dbReference type="NCBI Taxonomy" id="104777"/>
    <lineage>
        <taxon>Eukaryota</taxon>
        <taxon>Metazoa</taxon>
        <taxon>Spiralia</taxon>
        <taxon>Gnathifera</taxon>
        <taxon>Rotifera</taxon>
        <taxon>Eurotatoria</taxon>
        <taxon>Monogononta</taxon>
        <taxon>Pseudotrocha</taxon>
        <taxon>Ploima</taxon>
        <taxon>Brachionidae</taxon>
        <taxon>Brachionus</taxon>
    </lineage>
</organism>
<feature type="compositionally biased region" description="Low complexity" evidence="2">
    <location>
        <begin position="441"/>
        <end position="473"/>
    </location>
</feature>
<dbReference type="SMART" id="SM00099">
    <property type="entry name" value="btg1"/>
    <property type="match status" value="1"/>
</dbReference>
<dbReference type="Pfam" id="PF07742">
    <property type="entry name" value="BTG"/>
    <property type="match status" value="1"/>
</dbReference>
<feature type="compositionally biased region" description="Basic and acidic residues" evidence="2">
    <location>
        <begin position="321"/>
        <end position="337"/>
    </location>
</feature>
<dbReference type="GO" id="GO:0005737">
    <property type="term" value="C:cytoplasm"/>
    <property type="evidence" value="ECO:0007669"/>
    <property type="project" value="TreeGrafter"/>
</dbReference>
<dbReference type="PRINTS" id="PR00310">
    <property type="entry name" value="ANTIPRLFBTG1"/>
</dbReference>
<dbReference type="GO" id="GO:0005634">
    <property type="term" value="C:nucleus"/>
    <property type="evidence" value="ECO:0007669"/>
    <property type="project" value="TreeGrafter"/>
</dbReference>
<dbReference type="Proteomes" id="UP000663879">
    <property type="component" value="Unassembled WGS sequence"/>
</dbReference>
<comment type="caution">
    <text evidence="4">The sequence shown here is derived from an EMBL/GenBank/DDBJ whole genome shotgun (WGS) entry which is preliminary data.</text>
</comment>
<dbReference type="SUPFAM" id="SSF160696">
    <property type="entry name" value="BTG domain-like"/>
    <property type="match status" value="1"/>
</dbReference>
<feature type="compositionally biased region" description="Basic residues" evidence="2">
    <location>
        <begin position="428"/>
        <end position="440"/>
    </location>
</feature>
<gene>
    <name evidence="4" type="ORF">OXX778_LOCUS4575</name>
</gene>
<protein>
    <recommendedName>
        <fullName evidence="3">Anti-proliferative protein domain-containing protein</fullName>
    </recommendedName>
</protein>
<evidence type="ECO:0000313" key="5">
    <source>
        <dbReference type="Proteomes" id="UP000663879"/>
    </source>
</evidence>
<feature type="domain" description="Anti-proliferative protein" evidence="3">
    <location>
        <begin position="1"/>
        <end position="109"/>
    </location>
</feature>